<protein>
    <submittedName>
        <fullName evidence="1">Uncharacterized protein</fullName>
    </submittedName>
</protein>
<accession>A2FMI2</accession>
<evidence type="ECO:0000313" key="2">
    <source>
        <dbReference type="Proteomes" id="UP000001542"/>
    </source>
</evidence>
<dbReference type="VEuPathDB" id="TrichDB:TVAG_032670"/>
<dbReference type="InterPro" id="IPR015943">
    <property type="entry name" value="WD40/YVTN_repeat-like_dom_sf"/>
</dbReference>
<dbReference type="EMBL" id="DS113887">
    <property type="protein sequence ID" value="EAX93881.1"/>
    <property type="molecule type" value="Genomic_DNA"/>
</dbReference>
<sequence>MGANSSLSSIYPKYILGDADESIIALACNDTSVLVLKSDKTVSILGYEGQTFTRKLNMQPTSCCATSTGGWVIGFKTGQISEFDSNFSLMLSYHAVGDARAHSTEVTHVHQNADSDSSSCYLISISEDGVCNLWGKRGQHLYQFTSKAGLTTIESSQFFAFLGDKNSKLYTISTSSYQTSTYQLPSPVRSLYPLGEGYGCLATLQNGKVAVLSSTHVVETFNMERKFVRVVPLAIEEGTGLISYLAVDEEGKLVLCVLNSIIGEIGDQASHVAYNTFNLVTIWNGKLAVFDRDNLVVASLQSMPDVELPRTGIAEMLMGQM</sequence>
<dbReference type="InParanoid" id="A2FMI2"/>
<keyword evidence="2" id="KW-1185">Reference proteome</keyword>
<evidence type="ECO:0000313" key="1">
    <source>
        <dbReference type="EMBL" id="EAX93881.1"/>
    </source>
</evidence>
<dbReference type="AlphaFoldDB" id="A2FMI2"/>
<dbReference type="InterPro" id="IPR036322">
    <property type="entry name" value="WD40_repeat_dom_sf"/>
</dbReference>
<dbReference type="VEuPathDB" id="TrichDB:TVAGG3_0054330"/>
<dbReference type="Proteomes" id="UP000001542">
    <property type="component" value="Unassembled WGS sequence"/>
</dbReference>
<reference evidence="1" key="1">
    <citation type="submission" date="2006-10" db="EMBL/GenBank/DDBJ databases">
        <authorList>
            <person name="Amadeo P."/>
            <person name="Zhao Q."/>
            <person name="Wortman J."/>
            <person name="Fraser-Liggett C."/>
            <person name="Carlton J."/>
        </authorList>
    </citation>
    <scope>NUCLEOTIDE SEQUENCE</scope>
    <source>
        <strain evidence="1">G3</strain>
    </source>
</reference>
<reference evidence="1" key="2">
    <citation type="journal article" date="2007" name="Science">
        <title>Draft genome sequence of the sexually transmitted pathogen Trichomonas vaginalis.</title>
        <authorList>
            <person name="Carlton J.M."/>
            <person name="Hirt R.P."/>
            <person name="Silva J.C."/>
            <person name="Delcher A.L."/>
            <person name="Schatz M."/>
            <person name="Zhao Q."/>
            <person name="Wortman J.R."/>
            <person name="Bidwell S.L."/>
            <person name="Alsmark U.C.M."/>
            <person name="Besteiro S."/>
            <person name="Sicheritz-Ponten T."/>
            <person name="Noel C.J."/>
            <person name="Dacks J.B."/>
            <person name="Foster P.G."/>
            <person name="Simillion C."/>
            <person name="Van de Peer Y."/>
            <person name="Miranda-Saavedra D."/>
            <person name="Barton G.J."/>
            <person name="Westrop G.D."/>
            <person name="Mueller S."/>
            <person name="Dessi D."/>
            <person name="Fiori P.L."/>
            <person name="Ren Q."/>
            <person name="Paulsen I."/>
            <person name="Zhang H."/>
            <person name="Bastida-Corcuera F.D."/>
            <person name="Simoes-Barbosa A."/>
            <person name="Brown M.T."/>
            <person name="Hayes R.D."/>
            <person name="Mukherjee M."/>
            <person name="Okumura C.Y."/>
            <person name="Schneider R."/>
            <person name="Smith A.J."/>
            <person name="Vanacova S."/>
            <person name="Villalvazo M."/>
            <person name="Haas B.J."/>
            <person name="Pertea M."/>
            <person name="Feldblyum T.V."/>
            <person name="Utterback T.R."/>
            <person name="Shu C.L."/>
            <person name="Osoegawa K."/>
            <person name="de Jong P.J."/>
            <person name="Hrdy I."/>
            <person name="Horvathova L."/>
            <person name="Zubacova Z."/>
            <person name="Dolezal P."/>
            <person name="Malik S.B."/>
            <person name="Logsdon J.M. Jr."/>
            <person name="Henze K."/>
            <person name="Gupta A."/>
            <person name="Wang C.C."/>
            <person name="Dunne R.L."/>
            <person name="Upcroft J.A."/>
            <person name="Upcroft P."/>
            <person name="White O."/>
            <person name="Salzberg S.L."/>
            <person name="Tang P."/>
            <person name="Chiu C.-H."/>
            <person name="Lee Y.-S."/>
            <person name="Embley T.M."/>
            <person name="Coombs G.H."/>
            <person name="Mottram J.C."/>
            <person name="Tachezy J."/>
            <person name="Fraser-Liggett C.M."/>
            <person name="Johnson P.J."/>
        </authorList>
    </citation>
    <scope>NUCLEOTIDE SEQUENCE [LARGE SCALE GENOMIC DNA]</scope>
    <source>
        <strain evidence="1">G3</strain>
    </source>
</reference>
<dbReference type="OrthoDB" id="10263917at2759"/>
<dbReference type="KEGG" id="tva:4751606"/>
<name>A2FMI2_TRIV3</name>
<dbReference type="SMR" id="A2FMI2"/>
<dbReference type="RefSeq" id="XP_001306811.1">
    <property type="nucleotide sequence ID" value="XM_001306810.1"/>
</dbReference>
<dbReference type="Gene3D" id="2.130.10.10">
    <property type="entry name" value="YVTN repeat-like/Quinoprotein amine dehydrogenase"/>
    <property type="match status" value="1"/>
</dbReference>
<proteinExistence type="predicted"/>
<gene>
    <name evidence="1" type="ORF">TVAG_032670</name>
</gene>
<organism evidence="1 2">
    <name type="scientific">Trichomonas vaginalis (strain ATCC PRA-98 / G3)</name>
    <dbReference type="NCBI Taxonomy" id="412133"/>
    <lineage>
        <taxon>Eukaryota</taxon>
        <taxon>Metamonada</taxon>
        <taxon>Parabasalia</taxon>
        <taxon>Trichomonadida</taxon>
        <taxon>Trichomonadidae</taxon>
        <taxon>Trichomonas</taxon>
    </lineage>
</organism>
<dbReference type="SUPFAM" id="SSF50978">
    <property type="entry name" value="WD40 repeat-like"/>
    <property type="match status" value="1"/>
</dbReference>